<evidence type="ECO:0000313" key="2">
    <source>
        <dbReference type="EMBL" id="SFQ10921.1"/>
    </source>
</evidence>
<dbReference type="STRING" id="1465490.SAMN05444277_105185"/>
<dbReference type="PANTHER" id="PTHR40112:SF1">
    <property type="entry name" value="H2HPP ISOMERASE"/>
    <property type="match status" value="1"/>
</dbReference>
<feature type="domain" description="Cupin type-2" evidence="1">
    <location>
        <begin position="32"/>
        <end position="98"/>
    </location>
</feature>
<dbReference type="OrthoDB" id="9811153at2"/>
<dbReference type="SUPFAM" id="SSF51182">
    <property type="entry name" value="RmlC-like cupins"/>
    <property type="match status" value="1"/>
</dbReference>
<dbReference type="Proteomes" id="UP000199031">
    <property type="component" value="Unassembled WGS sequence"/>
</dbReference>
<organism evidence="2 3">
    <name type="scientific">Parafilimonas terrae</name>
    <dbReference type="NCBI Taxonomy" id="1465490"/>
    <lineage>
        <taxon>Bacteria</taxon>
        <taxon>Pseudomonadati</taxon>
        <taxon>Bacteroidota</taxon>
        <taxon>Chitinophagia</taxon>
        <taxon>Chitinophagales</taxon>
        <taxon>Chitinophagaceae</taxon>
        <taxon>Parafilimonas</taxon>
    </lineage>
</organism>
<dbReference type="InterPro" id="IPR014710">
    <property type="entry name" value="RmlC-like_jellyroll"/>
</dbReference>
<dbReference type="CDD" id="cd02238">
    <property type="entry name" value="cupin_KdgF"/>
    <property type="match status" value="1"/>
</dbReference>
<dbReference type="RefSeq" id="WP_090658005.1">
    <property type="nucleotide sequence ID" value="NZ_FOXQ01000005.1"/>
</dbReference>
<dbReference type="EMBL" id="FOXQ01000005">
    <property type="protein sequence ID" value="SFQ10921.1"/>
    <property type="molecule type" value="Genomic_DNA"/>
</dbReference>
<gene>
    <name evidence="2" type="ORF">SAMN05444277_105185</name>
</gene>
<dbReference type="InterPro" id="IPR011051">
    <property type="entry name" value="RmlC_Cupin_sf"/>
</dbReference>
<dbReference type="PANTHER" id="PTHR40112">
    <property type="entry name" value="H2HPP ISOMERASE"/>
    <property type="match status" value="1"/>
</dbReference>
<dbReference type="Gene3D" id="2.60.120.10">
    <property type="entry name" value="Jelly Rolls"/>
    <property type="match status" value="1"/>
</dbReference>
<dbReference type="InterPro" id="IPR052535">
    <property type="entry name" value="Bacilysin_H2HPP_isomerase"/>
</dbReference>
<proteinExistence type="predicted"/>
<evidence type="ECO:0000259" key="1">
    <source>
        <dbReference type="Pfam" id="PF07883"/>
    </source>
</evidence>
<accession>A0A1I5VTZ2</accession>
<reference evidence="2 3" key="1">
    <citation type="submission" date="2016-10" db="EMBL/GenBank/DDBJ databases">
        <authorList>
            <person name="de Groot N.N."/>
        </authorList>
    </citation>
    <scope>NUCLEOTIDE SEQUENCE [LARGE SCALE GENOMIC DNA]</scope>
    <source>
        <strain evidence="2 3">DSM 28286</strain>
    </source>
</reference>
<protein>
    <submittedName>
        <fullName evidence="2">Cupin domain-containing protein</fullName>
    </submittedName>
</protein>
<name>A0A1I5VTZ2_9BACT</name>
<evidence type="ECO:0000313" key="3">
    <source>
        <dbReference type="Proteomes" id="UP000199031"/>
    </source>
</evidence>
<sequence>MAFIDLDSLNEKEVFPGYKGRAIHTGTNTYMYWRIDAGAGVPEHSHVHEQTAHVLKGTFELTIDGKTELLEPGKAAVIPPNVKHSGRAITYCELLDVFYPEREDYKF</sequence>
<dbReference type="Pfam" id="PF07883">
    <property type="entry name" value="Cupin_2"/>
    <property type="match status" value="1"/>
</dbReference>
<dbReference type="InterPro" id="IPR013096">
    <property type="entry name" value="Cupin_2"/>
</dbReference>
<dbReference type="AlphaFoldDB" id="A0A1I5VTZ2"/>
<keyword evidence="3" id="KW-1185">Reference proteome</keyword>